<proteinExistence type="predicted"/>
<name>A0A645HB22_9ZZZZ</name>
<dbReference type="AlphaFoldDB" id="A0A645HB22"/>
<comment type="caution">
    <text evidence="1">The sequence shown here is derived from an EMBL/GenBank/DDBJ whole genome shotgun (WGS) entry which is preliminary data.</text>
</comment>
<accession>A0A645HB22</accession>
<gene>
    <name evidence="1" type="ORF">SDC9_180476</name>
</gene>
<protein>
    <submittedName>
        <fullName evidence="1">Uncharacterized protein</fullName>
    </submittedName>
</protein>
<reference evidence="1" key="1">
    <citation type="submission" date="2019-08" db="EMBL/GenBank/DDBJ databases">
        <authorList>
            <person name="Kucharzyk K."/>
            <person name="Murdoch R.W."/>
            <person name="Higgins S."/>
            <person name="Loffler F."/>
        </authorList>
    </citation>
    <scope>NUCLEOTIDE SEQUENCE</scope>
</reference>
<sequence>MLLRLPGYPLQGQQMVIAADAKADRPVVEVVDPGIGNRKIVQVDHVVKRPDA</sequence>
<dbReference type="EMBL" id="VSSQ01085286">
    <property type="protein sequence ID" value="MPN32993.1"/>
    <property type="molecule type" value="Genomic_DNA"/>
</dbReference>
<organism evidence="1">
    <name type="scientific">bioreactor metagenome</name>
    <dbReference type="NCBI Taxonomy" id="1076179"/>
    <lineage>
        <taxon>unclassified sequences</taxon>
        <taxon>metagenomes</taxon>
        <taxon>ecological metagenomes</taxon>
    </lineage>
</organism>
<evidence type="ECO:0000313" key="1">
    <source>
        <dbReference type="EMBL" id="MPN32993.1"/>
    </source>
</evidence>